<comment type="caution">
    <text evidence="1">The sequence shown here is derived from an EMBL/GenBank/DDBJ whole genome shotgun (WGS) entry which is preliminary data.</text>
</comment>
<protein>
    <submittedName>
        <fullName evidence="1">Uncharacterized protein</fullName>
    </submittedName>
</protein>
<evidence type="ECO:0000313" key="1">
    <source>
        <dbReference type="EMBL" id="TPP62690.1"/>
    </source>
</evidence>
<dbReference type="AlphaFoldDB" id="A0A504YZ08"/>
<reference evidence="1 2" key="1">
    <citation type="submission" date="2019-04" db="EMBL/GenBank/DDBJ databases">
        <title>Annotation for the trematode Fasciola gigantica.</title>
        <authorList>
            <person name="Choi Y.-J."/>
        </authorList>
    </citation>
    <scope>NUCLEOTIDE SEQUENCE [LARGE SCALE GENOMIC DNA]</scope>
    <source>
        <strain evidence="1">Uganda_cow_1</strain>
    </source>
</reference>
<keyword evidence="2" id="KW-1185">Reference proteome</keyword>
<accession>A0A504YZ08</accession>
<evidence type="ECO:0000313" key="2">
    <source>
        <dbReference type="Proteomes" id="UP000316759"/>
    </source>
</evidence>
<dbReference type="Proteomes" id="UP000316759">
    <property type="component" value="Unassembled WGS sequence"/>
</dbReference>
<name>A0A504YZ08_FASGI</name>
<organism evidence="1 2">
    <name type="scientific">Fasciola gigantica</name>
    <name type="common">Giant liver fluke</name>
    <dbReference type="NCBI Taxonomy" id="46835"/>
    <lineage>
        <taxon>Eukaryota</taxon>
        <taxon>Metazoa</taxon>
        <taxon>Spiralia</taxon>
        <taxon>Lophotrochozoa</taxon>
        <taxon>Platyhelminthes</taxon>
        <taxon>Trematoda</taxon>
        <taxon>Digenea</taxon>
        <taxon>Plagiorchiida</taxon>
        <taxon>Echinostomata</taxon>
        <taxon>Echinostomatoidea</taxon>
        <taxon>Fasciolidae</taxon>
        <taxon>Fasciola</taxon>
    </lineage>
</organism>
<dbReference type="EMBL" id="SUNJ01006546">
    <property type="protein sequence ID" value="TPP62690.1"/>
    <property type="molecule type" value="Genomic_DNA"/>
</dbReference>
<proteinExistence type="predicted"/>
<dbReference type="OrthoDB" id="6155329at2759"/>
<gene>
    <name evidence="1" type="ORF">FGIG_01471</name>
</gene>
<sequence length="113" mass="13089">MQLRWAEIALKKRREGTKLLFRHLVRYLEESLSTFSYCYGQGNSALSQWKGYEDTRQSHGVRRRINVIAGRLDEKCPVCFEDHGLESCSKFLSMCYERETEGYPKTQGGVSSV</sequence>